<feature type="transmembrane region" description="Helical" evidence="1">
    <location>
        <begin position="166"/>
        <end position="187"/>
    </location>
</feature>
<evidence type="ECO:0000259" key="2">
    <source>
        <dbReference type="Pfam" id="PF19124"/>
    </source>
</evidence>
<dbReference type="Pfam" id="PF19124">
    <property type="entry name" value="DUF5808"/>
    <property type="match status" value="1"/>
</dbReference>
<dbReference type="AlphaFoldDB" id="A0A5D0CQ67"/>
<proteinExistence type="predicted"/>
<feature type="transmembrane region" description="Helical" evidence="1">
    <location>
        <begin position="6"/>
        <end position="23"/>
    </location>
</feature>
<keyword evidence="1" id="KW-0472">Membrane</keyword>
<evidence type="ECO:0000313" key="4">
    <source>
        <dbReference type="Proteomes" id="UP000325218"/>
    </source>
</evidence>
<feature type="transmembrane region" description="Helical" evidence="1">
    <location>
        <begin position="212"/>
        <end position="231"/>
    </location>
</feature>
<evidence type="ECO:0000313" key="3">
    <source>
        <dbReference type="EMBL" id="TYA11750.1"/>
    </source>
</evidence>
<name>A0A5D0CQ67_9BACL</name>
<sequence>MFTLLLSGIALFSYIVLLATYGPQTKYQKGMLFAVTLPGHAMEHPETARIQAGFRRRFRNVSLGMALLFVPVLFLRHHMAFQAVYFFMWFPTFFIVMALPFRKAFRQTLALKREHDWFVGPRRVVMGDLRVARLKNRKSAPLWLFSFPFAMAGGTLLWTAREEKGLLAIAVGGLAVTALLFLISALMRRSKAKVYSENSEVNLSLNQARRRVLSFLWLAVAVVENIHFYLITLSALRENDGMTGFWTAVTLLFTAIPLAMVIYAYRKIRVLENDILAQEGKEIVTDDDEYWANGFTYHNPDDRSVFVPKRVGMGETVNTATLTGKILVWGVLGLTASVLVGVIFMLIRSELTSPELRFAADNRVEIDYPMYSYGFRAEDIRDIALVDELPTGIKINGEATDRHARGHFRLKELGKARLYVFKDRPPFIRIKLKDGYIFYNEEEPGRTQSLYDQLKERVASGMEN</sequence>
<dbReference type="OrthoDB" id="157646at2"/>
<feature type="transmembrane region" description="Helical" evidence="1">
    <location>
        <begin position="58"/>
        <end position="77"/>
    </location>
</feature>
<feature type="transmembrane region" description="Helical" evidence="1">
    <location>
        <begin position="83"/>
        <end position="101"/>
    </location>
</feature>
<accession>A0A5D0CQ67</accession>
<protein>
    <recommendedName>
        <fullName evidence="2">DUF5808 domain-containing protein</fullName>
    </recommendedName>
</protein>
<evidence type="ECO:0000256" key="1">
    <source>
        <dbReference type="SAM" id="Phobius"/>
    </source>
</evidence>
<keyword evidence="1" id="KW-1133">Transmembrane helix</keyword>
<dbReference type="EMBL" id="VSDO01000004">
    <property type="protein sequence ID" value="TYA11750.1"/>
    <property type="molecule type" value="Genomic_DNA"/>
</dbReference>
<keyword evidence="1" id="KW-0812">Transmembrane</keyword>
<feature type="transmembrane region" description="Helical" evidence="1">
    <location>
        <begin position="243"/>
        <end position="265"/>
    </location>
</feature>
<dbReference type="InterPro" id="IPR043831">
    <property type="entry name" value="DUF5808"/>
</dbReference>
<feature type="domain" description="DUF5808" evidence="2">
    <location>
        <begin position="300"/>
        <end position="325"/>
    </location>
</feature>
<reference evidence="3 4" key="1">
    <citation type="submission" date="2019-08" db="EMBL/GenBank/DDBJ databases">
        <title>Genome sequencing of Paenibacillus faecis DSM 23593(T).</title>
        <authorList>
            <person name="Kook J.-K."/>
            <person name="Park S.-N."/>
            <person name="Lim Y.K."/>
        </authorList>
    </citation>
    <scope>NUCLEOTIDE SEQUENCE [LARGE SCALE GENOMIC DNA]</scope>
    <source>
        <strain evidence="3 4">DSM 23593</strain>
    </source>
</reference>
<feature type="transmembrane region" description="Helical" evidence="1">
    <location>
        <begin position="326"/>
        <end position="347"/>
    </location>
</feature>
<feature type="transmembrane region" description="Helical" evidence="1">
    <location>
        <begin position="140"/>
        <end position="160"/>
    </location>
</feature>
<gene>
    <name evidence="3" type="ORF">FRY98_19540</name>
</gene>
<comment type="caution">
    <text evidence="3">The sequence shown here is derived from an EMBL/GenBank/DDBJ whole genome shotgun (WGS) entry which is preliminary data.</text>
</comment>
<organism evidence="3 4">
    <name type="scientific">Paenibacillus faecis</name>
    <dbReference type="NCBI Taxonomy" id="862114"/>
    <lineage>
        <taxon>Bacteria</taxon>
        <taxon>Bacillati</taxon>
        <taxon>Bacillota</taxon>
        <taxon>Bacilli</taxon>
        <taxon>Bacillales</taxon>
        <taxon>Paenibacillaceae</taxon>
        <taxon>Paenibacillus</taxon>
    </lineage>
</organism>
<keyword evidence="4" id="KW-1185">Reference proteome</keyword>
<dbReference type="Proteomes" id="UP000325218">
    <property type="component" value="Unassembled WGS sequence"/>
</dbReference>